<protein>
    <submittedName>
        <fullName evidence="8">Cytochrome P450</fullName>
    </submittedName>
</protein>
<reference evidence="8 9" key="1">
    <citation type="submission" date="2021-06" db="EMBL/GenBank/DDBJ databases">
        <title>New haloarchaea isolates fom saline soil.</title>
        <authorList>
            <person name="Duran-Viseras A."/>
            <person name="Sanchez-Porro C.S."/>
            <person name="Ventosa A."/>
        </authorList>
    </citation>
    <scope>NUCLEOTIDE SEQUENCE [LARGE SCALE GENOMIC DNA]</scope>
    <source>
        <strain evidence="8 9">JCM 183640</strain>
    </source>
</reference>
<dbReference type="Proteomes" id="UP000766550">
    <property type="component" value="Unassembled WGS sequence"/>
</dbReference>
<evidence type="ECO:0000256" key="6">
    <source>
        <dbReference type="ARBA" id="ARBA00023033"/>
    </source>
</evidence>
<evidence type="ECO:0000256" key="3">
    <source>
        <dbReference type="ARBA" id="ARBA00022723"/>
    </source>
</evidence>
<accession>A0A8J8C554</accession>
<dbReference type="GO" id="GO:0016705">
    <property type="term" value="F:oxidoreductase activity, acting on paired donors, with incorporation or reduction of molecular oxygen"/>
    <property type="evidence" value="ECO:0007669"/>
    <property type="project" value="InterPro"/>
</dbReference>
<keyword evidence="5 7" id="KW-0408">Iron</keyword>
<evidence type="ECO:0000313" key="9">
    <source>
        <dbReference type="Proteomes" id="UP000766550"/>
    </source>
</evidence>
<dbReference type="PRINTS" id="PR00463">
    <property type="entry name" value="EP450I"/>
</dbReference>
<keyword evidence="9" id="KW-1185">Reference proteome</keyword>
<organism evidence="8 9">
    <name type="scientific">Haloarcula limicola</name>
    <dbReference type="NCBI Taxonomy" id="1429915"/>
    <lineage>
        <taxon>Archaea</taxon>
        <taxon>Methanobacteriati</taxon>
        <taxon>Methanobacteriota</taxon>
        <taxon>Stenosarchaea group</taxon>
        <taxon>Halobacteria</taxon>
        <taxon>Halobacteriales</taxon>
        <taxon>Haloarculaceae</taxon>
        <taxon>Haloarcula</taxon>
    </lineage>
</organism>
<evidence type="ECO:0000256" key="7">
    <source>
        <dbReference type="RuleBase" id="RU000461"/>
    </source>
</evidence>
<evidence type="ECO:0000256" key="2">
    <source>
        <dbReference type="ARBA" id="ARBA00022617"/>
    </source>
</evidence>
<dbReference type="InterPro" id="IPR001128">
    <property type="entry name" value="Cyt_P450"/>
</dbReference>
<dbReference type="InterPro" id="IPR002401">
    <property type="entry name" value="Cyt_P450_E_grp-I"/>
</dbReference>
<evidence type="ECO:0000256" key="4">
    <source>
        <dbReference type="ARBA" id="ARBA00023002"/>
    </source>
</evidence>
<gene>
    <name evidence="8" type="ORF">KTS45_19340</name>
</gene>
<keyword evidence="6 7" id="KW-0503">Monooxygenase</keyword>
<dbReference type="PANTHER" id="PTHR24291">
    <property type="entry name" value="CYTOCHROME P450 FAMILY 4"/>
    <property type="match status" value="1"/>
</dbReference>
<dbReference type="InterPro" id="IPR017972">
    <property type="entry name" value="Cyt_P450_CS"/>
</dbReference>
<dbReference type="AlphaFoldDB" id="A0A8J8C554"/>
<dbReference type="SUPFAM" id="SSF48264">
    <property type="entry name" value="Cytochrome P450"/>
    <property type="match status" value="1"/>
</dbReference>
<comment type="similarity">
    <text evidence="1 7">Belongs to the cytochrome P450 family.</text>
</comment>
<dbReference type="OrthoDB" id="9881at2157"/>
<dbReference type="Gene3D" id="1.10.630.10">
    <property type="entry name" value="Cytochrome P450"/>
    <property type="match status" value="1"/>
</dbReference>
<dbReference type="RefSeq" id="WP_174242512.1">
    <property type="nucleotide sequence ID" value="NZ_JAHQXF010000005.1"/>
</dbReference>
<proteinExistence type="inferred from homology"/>
<dbReference type="GO" id="GO:0005506">
    <property type="term" value="F:iron ion binding"/>
    <property type="evidence" value="ECO:0007669"/>
    <property type="project" value="InterPro"/>
</dbReference>
<dbReference type="PROSITE" id="PS00086">
    <property type="entry name" value="CYTOCHROME_P450"/>
    <property type="match status" value="1"/>
</dbReference>
<evidence type="ECO:0000256" key="5">
    <source>
        <dbReference type="ARBA" id="ARBA00023004"/>
    </source>
</evidence>
<dbReference type="EMBL" id="JAHQXF010000005">
    <property type="protein sequence ID" value="MBV0926366.1"/>
    <property type="molecule type" value="Genomic_DNA"/>
</dbReference>
<keyword evidence="2 7" id="KW-0349">Heme</keyword>
<evidence type="ECO:0000256" key="1">
    <source>
        <dbReference type="ARBA" id="ARBA00010617"/>
    </source>
</evidence>
<keyword evidence="3 7" id="KW-0479">Metal-binding</keyword>
<sequence length="447" mass="51187">MSGQLPPAPSKHPVLQHSLRYARDPFEFVEEATTECGDLYRMELPSVDDVFVLAHPDYLAQVLVDDVEKFGKTDDFRRAFGSGLLSVEGQQWRQQRDILQPLFFRDRITGYVDEMVACIEQRLATWEDGETRDVEEEMSALTLEILFATLFGRELSPGEDADIREAADGLNEWFAPTSWILPHWMPTPARRRFKESTNRLQEEVRTLLADGMSAAPPQQSGGSDTMDLLSRLEQTRDSGEGKQLTTEEIEDQLVTMVFAGHETTATALAFTWYLLATHPTIRDEFHNELDTVLDGASPSLEDIEKLEVTDRILTEALRLYPPIHTIPRKTTTDVEMNGHHLPEGHELHLSLIHIHRDEQFYDDPLEFRPNRWTDGFRESLPDFAYAPFGGGRRTCIGREFALLEAKIALAMIGQRFQLDWEANREPTLEPRITIRTENGMPMRLNHR</sequence>
<dbReference type="InterPro" id="IPR050196">
    <property type="entry name" value="Cytochrome_P450_Monoox"/>
</dbReference>
<comment type="caution">
    <text evidence="8">The sequence shown here is derived from an EMBL/GenBank/DDBJ whole genome shotgun (WGS) entry which is preliminary data.</text>
</comment>
<keyword evidence="4 7" id="KW-0560">Oxidoreductase</keyword>
<dbReference type="GO" id="GO:0020037">
    <property type="term" value="F:heme binding"/>
    <property type="evidence" value="ECO:0007669"/>
    <property type="project" value="InterPro"/>
</dbReference>
<name>A0A8J8C554_9EURY</name>
<dbReference type="InterPro" id="IPR036396">
    <property type="entry name" value="Cyt_P450_sf"/>
</dbReference>
<evidence type="ECO:0000313" key="8">
    <source>
        <dbReference type="EMBL" id="MBV0926366.1"/>
    </source>
</evidence>
<dbReference type="PRINTS" id="PR00385">
    <property type="entry name" value="P450"/>
</dbReference>
<dbReference type="PANTHER" id="PTHR24291:SF50">
    <property type="entry name" value="BIFUNCTIONAL ALBAFLAVENONE MONOOXYGENASE_TERPENE SYNTHASE"/>
    <property type="match status" value="1"/>
</dbReference>
<dbReference type="GO" id="GO:0004497">
    <property type="term" value="F:monooxygenase activity"/>
    <property type="evidence" value="ECO:0007669"/>
    <property type="project" value="UniProtKB-KW"/>
</dbReference>
<dbReference type="Pfam" id="PF00067">
    <property type="entry name" value="p450"/>
    <property type="match status" value="1"/>
</dbReference>